<gene>
    <name evidence="1" type="ORF">BN2614_LOCUS1</name>
</gene>
<reference evidence="1 2" key="1">
    <citation type="submission" date="2018-10" db="EMBL/GenBank/DDBJ databases">
        <authorList>
            <person name="Ekblom R."/>
            <person name="Jareborg N."/>
        </authorList>
    </citation>
    <scope>NUCLEOTIDE SEQUENCE [LARGE SCALE GENOMIC DNA]</scope>
    <source>
        <tissue evidence="1">Muscle</tissue>
    </source>
</reference>
<protein>
    <submittedName>
        <fullName evidence="1">Uncharacterized protein</fullName>
    </submittedName>
</protein>
<organism evidence="1 2">
    <name type="scientific">Gulo gulo</name>
    <name type="common">Wolverine</name>
    <name type="synonym">Gluton</name>
    <dbReference type="NCBI Taxonomy" id="48420"/>
    <lineage>
        <taxon>Eukaryota</taxon>
        <taxon>Metazoa</taxon>
        <taxon>Chordata</taxon>
        <taxon>Craniata</taxon>
        <taxon>Vertebrata</taxon>
        <taxon>Euteleostomi</taxon>
        <taxon>Mammalia</taxon>
        <taxon>Eutheria</taxon>
        <taxon>Laurasiatheria</taxon>
        <taxon>Carnivora</taxon>
        <taxon>Caniformia</taxon>
        <taxon>Musteloidea</taxon>
        <taxon>Mustelidae</taxon>
        <taxon>Guloninae</taxon>
        <taxon>Gulo</taxon>
    </lineage>
</organism>
<dbReference type="AlphaFoldDB" id="A0A9X9M914"/>
<evidence type="ECO:0000313" key="2">
    <source>
        <dbReference type="Proteomes" id="UP000269945"/>
    </source>
</evidence>
<keyword evidence="2" id="KW-1185">Reference proteome</keyword>
<dbReference type="Proteomes" id="UP000269945">
    <property type="component" value="Unassembled WGS sequence"/>
</dbReference>
<sequence length="45" mass="5194">MRSDRKGSFNPICILSPRITVRNELSGAPGWLISEHRKFLKFFTS</sequence>
<comment type="caution">
    <text evidence="1">The sequence shown here is derived from an EMBL/GenBank/DDBJ whole genome shotgun (WGS) entry which is preliminary data.</text>
</comment>
<name>A0A9X9M914_GULGU</name>
<accession>A0A9X9M914</accession>
<evidence type="ECO:0000313" key="1">
    <source>
        <dbReference type="EMBL" id="VCX39690.1"/>
    </source>
</evidence>
<dbReference type="EMBL" id="CYRY02044643">
    <property type="protein sequence ID" value="VCX39690.1"/>
    <property type="molecule type" value="Genomic_DNA"/>
</dbReference>
<proteinExistence type="predicted"/>